<proteinExistence type="predicted"/>
<protein>
    <recommendedName>
        <fullName evidence="1">Kazal-like domain-containing protein</fullName>
    </recommendedName>
</protein>
<dbReference type="PANTHER" id="PTHR21179">
    <property type="entry name" value="SERINE-TYPE ENDOPEPTIDASE INHIBITOR"/>
    <property type="match status" value="1"/>
</dbReference>
<evidence type="ECO:0000313" key="3">
    <source>
        <dbReference type="Proteomes" id="UP001107558"/>
    </source>
</evidence>
<name>A0A9J6BGN5_POLVA</name>
<feature type="domain" description="Kazal-like" evidence="1">
    <location>
        <begin position="49"/>
        <end position="104"/>
    </location>
</feature>
<sequence>MDLVNFHLNRQKDLLQQDLISFNDENEMNNFVELPATDSSSMLVEPLITNRIQDCVDSCIMTTPGQYDPVCGSDEQDYHNEQRLDCARDCGVEVTLLRRGTCVSLLSAVVLGTVPQ</sequence>
<gene>
    <name evidence="2" type="ORF">PVAND_016786</name>
</gene>
<dbReference type="InterPro" id="IPR036058">
    <property type="entry name" value="Kazal_dom_sf"/>
</dbReference>
<dbReference type="SUPFAM" id="SSF100895">
    <property type="entry name" value="Kazal-type serine protease inhibitors"/>
    <property type="match status" value="1"/>
</dbReference>
<dbReference type="CDD" id="cd00104">
    <property type="entry name" value="KAZAL_FS"/>
    <property type="match status" value="1"/>
</dbReference>
<dbReference type="PANTHER" id="PTHR21179:SF1">
    <property type="entry name" value="KAZ1-TYPE SERINE PROTEASE INHIBITOR-LIKE PROTEIN TYPE EPSILON-RELATED"/>
    <property type="match status" value="1"/>
</dbReference>
<dbReference type="InterPro" id="IPR002350">
    <property type="entry name" value="Kazal_dom"/>
</dbReference>
<dbReference type="Pfam" id="PF00050">
    <property type="entry name" value="Kazal_1"/>
    <property type="match status" value="1"/>
</dbReference>
<dbReference type="PROSITE" id="PS51465">
    <property type="entry name" value="KAZAL_2"/>
    <property type="match status" value="1"/>
</dbReference>
<dbReference type="Proteomes" id="UP001107558">
    <property type="component" value="Chromosome 4"/>
</dbReference>
<evidence type="ECO:0000259" key="1">
    <source>
        <dbReference type="PROSITE" id="PS51465"/>
    </source>
</evidence>
<dbReference type="OrthoDB" id="6513408at2759"/>
<dbReference type="EMBL" id="JADBJN010000004">
    <property type="protein sequence ID" value="KAG5668866.1"/>
    <property type="molecule type" value="Genomic_DNA"/>
</dbReference>
<reference evidence="2" key="1">
    <citation type="submission" date="2021-03" db="EMBL/GenBank/DDBJ databases">
        <title>Chromosome level genome of the anhydrobiotic midge Polypedilum vanderplanki.</title>
        <authorList>
            <person name="Yoshida Y."/>
            <person name="Kikawada T."/>
            <person name="Gusev O."/>
        </authorList>
    </citation>
    <scope>NUCLEOTIDE SEQUENCE</scope>
    <source>
        <strain evidence="2">NIAS01</strain>
        <tissue evidence="2">Whole body or cell culture</tissue>
    </source>
</reference>
<organism evidence="2 3">
    <name type="scientific">Polypedilum vanderplanki</name>
    <name type="common">Sleeping chironomid midge</name>
    <dbReference type="NCBI Taxonomy" id="319348"/>
    <lineage>
        <taxon>Eukaryota</taxon>
        <taxon>Metazoa</taxon>
        <taxon>Ecdysozoa</taxon>
        <taxon>Arthropoda</taxon>
        <taxon>Hexapoda</taxon>
        <taxon>Insecta</taxon>
        <taxon>Pterygota</taxon>
        <taxon>Neoptera</taxon>
        <taxon>Endopterygota</taxon>
        <taxon>Diptera</taxon>
        <taxon>Nematocera</taxon>
        <taxon>Chironomoidea</taxon>
        <taxon>Chironomidae</taxon>
        <taxon>Chironominae</taxon>
        <taxon>Polypedilum</taxon>
        <taxon>Polypedilum</taxon>
    </lineage>
</organism>
<keyword evidence="3" id="KW-1185">Reference proteome</keyword>
<dbReference type="InterPro" id="IPR039932">
    <property type="entry name" value="Spink4-like"/>
</dbReference>
<dbReference type="AlphaFoldDB" id="A0A9J6BGN5"/>
<evidence type="ECO:0000313" key="2">
    <source>
        <dbReference type="EMBL" id="KAG5668866.1"/>
    </source>
</evidence>
<dbReference type="GO" id="GO:0004867">
    <property type="term" value="F:serine-type endopeptidase inhibitor activity"/>
    <property type="evidence" value="ECO:0007669"/>
    <property type="project" value="InterPro"/>
</dbReference>
<accession>A0A9J6BGN5</accession>
<comment type="caution">
    <text evidence="2">The sequence shown here is derived from an EMBL/GenBank/DDBJ whole genome shotgun (WGS) entry which is preliminary data.</text>
</comment>
<dbReference type="Gene3D" id="3.30.60.30">
    <property type="match status" value="1"/>
</dbReference>